<dbReference type="Pfam" id="PF00582">
    <property type="entry name" value="Usp"/>
    <property type="match status" value="2"/>
</dbReference>
<dbReference type="PRINTS" id="PR01438">
    <property type="entry name" value="UNVRSLSTRESS"/>
</dbReference>
<dbReference type="RefSeq" id="WP_377871741.1">
    <property type="nucleotide sequence ID" value="NZ_JBHMAY010000032.1"/>
</dbReference>
<accession>A0ABV7QKQ2</accession>
<protein>
    <submittedName>
        <fullName evidence="3">Universal stress protein</fullName>
    </submittedName>
</protein>
<feature type="domain" description="UspA" evidence="2">
    <location>
        <begin position="8"/>
        <end position="144"/>
    </location>
</feature>
<evidence type="ECO:0000259" key="2">
    <source>
        <dbReference type="Pfam" id="PF00582"/>
    </source>
</evidence>
<sequence length="301" mass="31056">MTGSESAVVVGVDGSAAALTAVRWAARVARERRRSLRLVHALPELPVSFPAAELSFEQMQEAAGARGARVLAEAGDAAAQAAPGVEAATAVRAEGPAEALLAEAAGASMIVLGSPGRSTAGRVLLGSVSVALAAHAPCPVAVIRPHVGEDEAPAEGPVVLGVDGTPKGEAAIAAAFEEATWRNARLVAVHSWSEKFLAEIFEEGRRGMDRAAVEEHEHELLAQRLAGWQEKYPDVVVERVVRAGRPAEVLLDLADRAQLLVVGSRGRGGFSGLALGSTSQALISYALCPVLVARGGTRPGE</sequence>
<feature type="domain" description="UspA" evidence="2">
    <location>
        <begin position="158"/>
        <end position="294"/>
    </location>
</feature>
<keyword evidence="4" id="KW-1185">Reference proteome</keyword>
<comment type="caution">
    <text evidence="3">The sequence shown here is derived from an EMBL/GenBank/DDBJ whole genome shotgun (WGS) entry which is preliminary data.</text>
</comment>
<dbReference type="InterPro" id="IPR014729">
    <property type="entry name" value="Rossmann-like_a/b/a_fold"/>
</dbReference>
<reference evidence="4" key="1">
    <citation type="journal article" date="2019" name="Int. J. Syst. Evol. Microbiol.">
        <title>The Global Catalogue of Microorganisms (GCM) 10K type strain sequencing project: providing services to taxonomists for standard genome sequencing and annotation.</title>
        <authorList>
            <consortium name="The Broad Institute Genomics Platform"/>
            <consortium name="The Broad Institute Genome Sequencing Center for Infectious Disease"/>
            <person name="Wu L."/>
            <person name="Ma J."/>
        </authorList>
    </citation>
    <scope>NUCLEOTIDE SEQUENCE [LARGE SCALE GENOMIC DNA]</scope>
    <source>
        <strain evidence="4">CGMCC 4.7682</strain>
    </source>
</reference>
<comment type="similarity">
    <text evidence="1">Belongs to the universal stress protein A family.</text>
</comment>
<evidence type="ECO:0000313" key="4">
    <source>
        <dbReference type="Proteomes" id="UP001595764"/>
    </source>
</evidence>
<dbReference type="EMBL" id="JBHRWI010000022">
    <property type="protein sequence ID" value="MFC3512417.1"/>
    <property type="molecule type" value="Genomic_DNA"/>
</dbReference>
<dbReference type="SUPFAM" id="SSF52402">
    <property type="entry name" value="Adenine nucleotide alpha hydrolases-like"/>
    <property type="match status" value="2"/>
</dbReference>
<evidence type="ECO:0000256" key="1">
    <source>
        <dbReference type="ARBA" id="ARBA00008791"/>
    </source>
</evidence>
<dbReference type="PANTHER" id="PTHR46268">
    <property type="entry name" value="STRESS RESPONSE PROTEIN NHAX"/>
    <property type="match status" value="1"/>
</dbReference>
<name>A0ABV7QKQ2_9PSEU</name>
<dbReference type="InterPro" id="IPR006016">
    <property type="entry name" value="UspA"/>
</dbReference>
<dbReference type="Gene3D" id="3.40.50.620">
    <property type="entry name" value="HUPs"/>
    <property type="match status" value="2"/>
</dbReference>
<gene>
    <name evidence="3" type="ORF">ACFORO_19755</name>
</gene>
<organism evidence="3 4">
    <name type="scientific">Amycolatopsis halotolerans</name>
    <dbReference type="NCBI Taxonomy" id="330083"/>
    <lineage>
        <taxon>Bacteria</taxon>
        <taxon>Bacillati</taxon>
        <taxon>Actinomycetota</taxon>
        <taxon>Actinomycetes</taxon>
        <taxon>Pseudonocardiales</taxon>
        <taxon>Pseudonocardiaceae</taxon>
        <taxon>Amycolatopsis</taxon>
    </lineage>
</organism>
<dbReference type="InterPro" id="IPR006015">
    <property type="entry name" value="Universal_stress_UspA"/>
</dbReference>
<dbReference type="PANTHER" id="PTHR46268:SF6">
    <property type="entry name" value="UNIVERSAL STRESS PROTEIN UP12"/>
    <property type="match status" value="1"/>
</dbReference>
<evidence type="ECO:0000313" key="3">
    <source>
        <dbReference type="EMBL" id="MFC3512417.1"/>
    </source>
</evidence>
<proteinExistence type="inferred from homology"/>
<dbReference type="Proteomes" id="UP001595764">
    <property type="component" value="Unassembled WGS sequence"/>
</dbReference>